<proteinExistence type="predicted"/>
<accession>A0A9X3YPR8</accession>
<dbReference type="SUPFAM" id="SSF51905">
    <property type="entry name" value="FAD/NAD(P)-binding domain"/>
    <property type="match status" value="1"/>
</dbReference>
<organism evidence="4 5">
    <name type="scientific">Tahibacter soli</name>
    <dbReference type="NCBI Taxonomy" id="2983605"/>
    <lineage>
        <taxon>Bacteria</taxon>
        <taxon>Pseudomonadati</taxon>
        <taxon>Pseudomonadota</taxon>
        <taxon>Gammaproteobacteria</taxon>
        <taxon>Lysobacterales</taxon>
        <taxon>Rhodanobacteraceae</taxon>
        <taxon>Tahibacter</taxon>
    </lineage>
</organism>
<dbReference type="EMBL" id="JAOVZO020000020">
    <property type="protein sequence ID" value="MDC8015215.1"/>
    <property type="molecule type" value="Genomic_DNA"/>
</dbReference>
<dbReference type="InterPro" id="IPR050097">
    <property type="entry name" value="Ferredoxin-NADP_redctase_2"/>
</dbReference>
<evidence type="ECO:0000313" key="4">
    <source>
        <dbReference type="EMBL" id="MDC8015215.1"/>
    </source>
</evidence>
<dbReference type="PRINTS" id="PR00469">
    <property type="entry name" value="PNDRDTASEII"/>
</dbReference>
<dbReference type="PRINTS" id="PR00368">
    <property type="entry name" value="FADPNR"/>
</dbReference>
<evidence type="ECO:0000256" key="2">
    <source>
        <dbReference type="ARBA" id="ARBA00023002"/>
    </source>
</evidence>
<dbReference type="InterPro" id="IPR023753">
    <property type="entry name" value="FAD/NAD-binding_dom"/>
</dbReference>
<evidence type="ECO:0000313" key="5">
    <source>
        <dbReference type="Proteomes" id="UP001139971"/>
    </source>
</evidence>
<dbReference type="PANTHER" id="PTHR48105">
    <property type="entry name" value="THIOREDOXIN REDUCTASE 1-RELATED-RELATED"/>
    <property type="match status" value="1"/>
</dbReference>
<keyword evidence="1" id="KW-0285">Flavoprotein</keyword>
<dbReference type="Gene3D" id="3.50.50.60">
    <property type="entry name" value="FAD/NAD(P)-binding domain"/>
    <property type="match status" value="2"/>
</dbReference>
<reference evidence="4" key="1">
    <citation type="submission" date="2023-02" db="EMBL/GenBank/DDBJ databases">
        <title>Tahibacter soli sp. nov. isolated from soil.</title>
        <authorList>
            <person name="Baek J.H."/>
            <person name="Lee J.K."/>
            <person name="Choi D.G."/>
            <person name="Jeon C.O."/>
        </authorList>
    </citation>
    <scope>NUCLEOTIDE SEQUENCE</scope>
    <source>
        <strain evidence="4">BL</strain>
    </source>
</reference>
<name>A0A9X3YPR8_9GAMM</name>
<feature type="domain" description="FAD/NAD(P)-binding" evidence="3">
    <location>
        <begin position="3"/>
        <end position="139"/>
    </location>
</feature>
<keyword evidence="2" id="KW-0560">Oxidoreductase</keyword>
<dbReference type="RefSeq" id="WP_263544230.1">
    <property type="nucleotide sequence ID" value="NZ_JAOVZO020000020.1"/>
</dbReference>
<comment type="caution">
    <text evidence="4">The sequence shown here is derived from an EMBL/GenBank/DDBJ whole genome shotgun (WGS) entry which is preliminary data.</text>
</comment>
<keyword evidence="5" id="KW-1185">Reference proteome</keyword>
<dbReference type="AlphaFoldDB" id="A0A9X3YPR8"/>
<dbReference type="Proteomes" id="UP001139971">
    <property type="component" value="Unassembled WGS sequence"/>
</dbReference>
<dbReference type="GO" id="GO:0016491">
    <property type="term" value="F:oxidoreductase activity"/>
    <property type="evidence" value="ECO:0007669"/>
    <property type="project" value="UniProtKB-KW"/>
</dbReference>
<sequence>MRYDAIVVGGSYAGLSAAMQLARANRSVCVLDTGTPRNRFAAASHGFFGQDGMPPREMIANAREKVAAYPSVRFVDAEATAASADRDGFVVATAGGDALPAKKLVLAFGLDDGLPDIPGIRERWGKSVLHCPYCHGYEFLDRPLGVLSVLAASAHQAALIPEWGPTTFFLHGGALPDDETRARLAARKVAIEAAPIVGLEGEAPDLAGVRLADGRFVEIAALYLAPRTRLRSAIAGQLGCELEDGPFGPVIRTDAMRMTSVAGVYAAGDIARPMHNATFASADGVLAGAAVHQALVFGEAGGR</sequence>
<dbReference type="InterPro" id="IPR036188">
    <property type="entry name" value="FAD/NAD-bd_sf"/>
</dbReference>
<evidence type="ECO:0000256" key="1">
    <source>
        <dbReference type="ARBA" id="ARBA00022630"/>
    </source>
</evidence>
<dbReference type="Pfam" id="PF07992">
    <property type="entry name" value="Pyr_redox_2"/>
    <property type="match status" value="1"/>
</dbReference>
<gene>
    <name evidence="4" type="ORF">OD750_021955</name>
</gene>
<protein>
    <submittedName>
        <fullName evidence="4">NAD(P)/FAD-dependent oxidoreductase</fullName>
    </submittedName>
</protein>
<evidence type="ECO:0000259" key="3">
    <source>
        <dbReference type="Pfam" id="PF07992"/>
    </source>
</evidence>